<keyword evidence="5" id="KW-1185">Reference proteome</keyword>
<proteinExistence type="predicted"/>
<comment type="catalytic activity">
    <reaction evidence="1">
        <text>5-amino-6-(5-phospho-D-ribosylamino)uracil + H2O = 5,6-diaminouracil + D-ribose 5-phosphate</text>
        <dbReference type="Rhea" id="RHEA:55020"/>
        <dbReference type="ChEBI" id="CHEBI:15377"/>
        <dbReference type="ChEBI" id="CHEBI:46252"/>
        <dbReference type="ChEBI" id="CHEBI:58453"/>
        <dbReference type="ChEBI" id="CHEBI:78346"/>
    </reaction>
</comment>
<gene>
    <name evidence="4" type="ORF">C6V83_06715</name>
</gene>
<evidence type="ECO:0000256" key="2">
    <source>
        <dbReference type="ARBA" id="ARBA00000751"/>
    </source>
</evidence>
<dbReference type="Pfam" id="PF08719">
    <property type="entry name" value="NADAR"/>
    <property type="match status" value="1"/>
</dbReference>
<dbReference type="KEGG" id="git:C6V83_06715"/>
<dbReference type="Proteomes" id="UP000239814">
    <property type="component" value="Chromosome"/>
</dbReference>
<dbReference type="InterPro" id="IPR037238">
    <property type="entry name" value="YbiA-like_sf"/>
</dbReference>
<evidence type="ECO:0000313" key="5">
    <source>
        <dbReference type="Proteomes" id="UP000239814"/>
    </source>
</evidence>
<reference evidence="4 5" key="1">
    <citation type="submission" date="2018-03" db="EMBL/GenBank/DDBJ databases">
        <title>Characteristics and genome of n-alkane degrading marine bacteria Gordonia iterans isolated from crude oil contaminated in Tae-an, South Korea.</title>
        <authorList>
            <person name="Lee S.-S."/>
            <person name="Kim H."/>
        </authorList>
    </citation>
    <scope>NUCLEOTIDE SEQUENCE [LARGE SCALE GENOMIC DNA]</scope>
    <source>
        <strain evidence="4 5">Co17</strain>
    </source>
</reference>
<evidence type="ECO:0000313" key="4">
    <source>
        <dbReference type="EMBL" id="AVM00006.1"/>
    </source>
</evidence>
<evidence type="ECO:0000259" key="3">
    <source>
        <dbReference type="Pfam" id="PF08719"/>
    </source>
</evidence>
<dbReference type="EMBL" id="CP027433">
    <property type="protein sequence ID" value="AVM00006.1"/>
    <property type="molecule type" value="Genomic_DNA"/>
</dbReference>
<organism evidence="4 5">
    <name type="scientific">Gordonia iterans</name>
    <dbReference type="NCBI Taxonomy" id="1004901"/>
    <lineage>
        <taxon>Bacteria</taxon>
        <taxon>Bacillati</taxon>
        <taxon>Actinomycetota</taxon>
        <taxon>Actinomycetes</taxon>
        <taxon>Mycobacteriales</taxon>
        <taxon>Gordoniaceae</taxon>
        <taxon>Gordonia</taxon>
    </lineage>
</organism>
<comment type="catalytic activity">
    <reaction evidence="2">
        <text>2,5-diamino-6-hydroxy-4-(5-phosphoribosylamino)-pyrimidine + H2O = 2,5,6-triamino-4-hydroxypyrimidine + D-ribose 5-phosphate</text>
        <dbReference type="Rhea" id="RHEA:23436"/>
        <dbReference type="ChEBI" id="CHEBI:15377"/>
        <dbReference type="ChEBI" id="CHEBI:58614"/>
        <dbReference type="ChEBI" id="CHEBI:78346"/>
        <dbReference type="ChEBI" id="CHEBI:137796"/>
    </reaction>
</comment>
<sequence length="153" mass="17194">MSEHEAINRFRGDHYFLSNFFQVDFEMPVLGRVPSAEHAYQALKADDDRTRRKILDAESPGEAKRLGQSVPVRKDWQVGGRVGAMIQVLAVKFEVPQMAERLQATGCARLVEGNEHHDNFWGDCTCGAAACEERGTNMLGELLMWIRADTGAW</sequence>
<protein>
    <recommendedName>
        <fullName evidence="3">NADAR domain-containing protein</fullName>
    </recommendedName>
</protein>
<dbReference type="AlphaFoldDB" id="A0A2S0KEC2"/>
<accession>A0A2S0KEC2</accession>
<dbReference type="OrthoDB" id="643483at2"/>
<evidence type="ECO:0000256" key="1">
    <source>
        <dbReference type="ARBA" id="ARBA00000022"/>
    </source>
</evidence>
<dbReference type="Gene3D" id="1.10.357.40">
    <property type="entry name" value="YbiA-like"/>
    <property type="match status" value="1"/>
</dbReference>
<dbReference type="RefSeq" id="WP_105941737.1">
    <property type="nucleotide sequence ID" value="NZ_CP027433.1"/>
</dbReference>
<name>A0A2S0KEC2_9ACTN</name>
<dbReference type="InterPro" id="IPR012816">
    <property type="entry name" value="NADAR"/>
</dbReference>
<feature type="domain" description="NADAR" evidence="3">
    <location>
        <begin position="13"/>
        <end position="148"/>
    </location>
</feature>
<dbReference type="SUPFAM" id="SSF143990">
    <property type="entry name" value="YbiA-like"/>
    <property type="match status" value="1"/>
</dbReference>
<dbReference type="CDD" id="cd15457">
    <property type="entry name" value="NADAR"/>
    <property type="match status" value="1"/>
</dbReference>